<keyword evidence="5 9" id="KW-0862">Zinc</keyword>
<evidence type="ECO:0000256" key="10">
    <source>
        <dbReference type="PIRNR" id="PIRNR026671"/>
    </source>
</evidence>
<evidence type="ECO:0000256" key="9">
    <source>
        <dbReference type="HAMAP-Rule" id="MF_01924"/>
    </source>
</evidence>
<dbReference type="Pfam" id="PF01427">
    <property type="entry name" value="Peptidase_M15"/>
    <property type="match status" value="1"/>
</dbReference>
<dbReference type="HAMAP" id="MF_01924">
    <property type="entry name" value="A_A_dipeptidase"/>
    <property type="match status" value="1"/>
</dbReference>
<keyword evidence="6 9" id="KW-0224">Dipeptidase</keyword>
<dbReference type="AlphaFoldDB" id="A0A225MWG8"/>
<feature type="site" description="Transition state stabilizer" evidence="9">
    <location>
        <position position="70"/>
    </location>
</feature>
<evidence type="ECO:0000256" key="2">
    <source>
        <dbReference type="ARBA" id="ARBA00022670"/>
    </source>
</evidence>
<keyword evidence="8 10" id="KW-0961">Cell wall biogenesis/degradation</keyword>
<reference evidence="12" key="1">
    <citation type="submission" date="2017-06" db="EMBL/GenBank/DDBJ databases">
        <title>Herbaspirillum phytohormonus sp. nov., isolated from the root nodule of Robinia pseudoacacia in lead-zinc mine.</title>
        <authorList>
            <person name="Fan M."/>
            <person name="Lin Y."/>
        </authorList>
    </citation>
    <scope>NUCLEOTIDE SEQUENCE [LARGE SCALE GENOMIC DNA]</scope>
    <source>
        <strain evidence="12">SC-089</strain>
    </source>
</reference>
<dbReference type="GO" id="GO:0006508">
    <property type="term" value="P:proteolysis"/>
    <property type="evidence" value="ECO:0007669"/>
    <property type="project" value="UniProtKB-KW"/>
</dbReference>
<organism evidence="11 12">
    <name type="scientific">Candidimonas nitroreducens</name>
    <dbReference type="NCBI Taxonomy" id="683354"/>
    <lineage>
        <taxon>Bacteria</taxon>
        <taxon>Pseudomonadati</taxon>
        <taxon>Pseudomonadota</taxon>
        <taxon>Betaproteobacteria</taxon>
        <taxon>Burkholderiales</taxon>
        <taxon>Alcaligenaceae</taxon>
        <taxon>Candidimonas</taxon>
    </lineage>
</organism>
<accession>A0A225MWG8</accession>
<dbReference type="Gene3D" id="3.30.1380.10">
    <property type="match status" value="1"/>
</dbReference>
<dbReference type="OrthoDB" id="9801430at2"/>
<dbReference type="Proteomes" id="UP000214603">
    <property type="component" value="Unassembled WGS sequence"/>
</dbReference>
<dbReference type="CDD" id="cd14840">
    <property type="entry name" value="D-Ala-D-Ala_dipeptidase_Aad"/>
    <property type="match status" value="1"/>
</dbReference>
<comment type="similarity">
    <text evidence="9 10">Belongs to the peptidase M15D family.</text>
</comment>
<evidence type="ECO:0000256" key="3">
    <source>
        <dbReference type="ARBA" id="ARBA00022723"/>
    </source>
</evidence>
<dbReference type="EMBL" id="NJIH01000003">
    <property type="protein sequence ID" value="OWT64160.1"/>
    <property type="molecule type" value="Genomic_DNA"/>
</dbReference>
<dbReference type="GO" id="GO:0071555">
    <property type="term" value="P:cell wall organization"/>
    <property type="evidence" value="ECO:0007669"/>
    <property type="project" value="UniProtKB-KW"/>
</dbReference>
<dbReference type="SUPFAM" id="SSF55166">
    <property type="entry name" value="Hedgehog/DD-peptidase"/>
    <property type="match status" value="1"/>
</dbReference>
<evidence type="ECO:0000313" key="11">
    <source>
        <dbReference type="EMBL" id="OWT64160.1"/>
    </source>
</evidence>
<gene>
    <name evidence="9" type="primary">ddpX</name>
    <name evidence="11" type="ORF">CEY11_05670</name>
</gene>
<evidence type="ECO:0000256" key="1">
    <source>
        <dbReference type="ARBA" id="ARBA00001362"/>
    </source>
</evidence>
<feature type="binding site" evidence="9">
    <location>
        <position position="164"/>
    </location>
    <ligand>
        <name>Zn(2+)</name>
        <dbReference type="ChEBI" id="CHEBI:29105"/>
        <note>catalytic</note>
    </ligand>
</feature>
<keyword evidence="2 9" id="KW-0645">Protease</keyword>
<feature type="binding site" evidence="9">
    <location>
        <position position="104"/>
    </location>
    <ligand>
        <name>Zn(2+)</name>
        <dbReference type="ChEBI" id="CHEBI:29105"/>
        <note>catalytic</note>
    </ligand>
</feature>
<evidence type="ECO:0000256" key="8">
    <source>
        <dbReference type="ARBA" id="ARBA00023316"/>
    </source>
</evidence>
<protein>
    <recommendedName>
        <fullName evidence="9 10">D-alanyl-D-alanine dipeptidase</fullName>
        <shortName evidence="9 10">D-Ala-D-Ala dipeptidase</shortName>
        <ecNumber evidence="9 10">3.4.13.22</ecNumber>
    </recommendedName>
</protein>
<comment type="catalytic activity">
    <reaction evidence="1 9 10">
        <text>D-alanyl-D-alanine + H2O = 2 D-alanine</text>
        <dbReference type="Rhea" id="RHEA:20661"/>
        <dbReference type="ChEBI" id="CHEBI:15377"/>
        <dbReference type="ChEBI" id="CHEBI:57416"/>
        <dbReference type="ChEBI" id="CHEBI:57822"/>
        <dbReference type="EC" id="3.4.13.22"/>
    </reaction>
</comment>
<keyword evidence="3 9" id="KW-0479">Metal-binding</keyword>
<evidence type="ECO:0000256" key="7">
    <source>
        <dbReference type="ARBA" id="ARBA00023049"/>
    </source>
</evidence>
<keyword evidence="7 9" id="KW-0482">Metalloprotease</keyword>
<dbReference type="PIRSF" id="PIRSF026671">
    <property type="entry name" value="AA_dipeptidase"/>
    <property type="match status" value="1"/>
</dbReference>
<feature type="active site" description="Proton donor/acceptor" evidence="9">
    <location>
        <position position="161"/>
    </location>
</feature>
<comment type="caution">
    <text evidence="11">The sequence shown here is derived from an EMBL/GenBank/DDBJ whole genome shotgun (WGS) entry which is preliminary data.</text>
</comment>
<evidence type="ECO:0000256" key="4">
    <source>
        <dbReference type="ARBA" id="ARBA00022801"/>
    </source>
</evidence>
<sequence length="186" mass="20646">MAGSELVEITSSQYRVDIDLVYATANNFAGRPVYAQARCALRPEAAACLLHAARAAYRAGYRLKVFDAYRPPRAQQIFWALCPDPRYIADASQGSNHTRGVAVDVTLMDAHGKPLDMGTGFDAMEDLSHHDRDDLPQQVQRNRCLLLGIMLQAGFCSIATEWWHYELPDSKSYALLDDSVVTAVPE</sequence>
<evidence type="ECO:0000256" key="6">
    <source>
        <dbReference type="ARBA" id="ARBA00022997"/>
    </source>
</evidence>
<feature type="binding site" evidence="9">
    <location>
        <position position="97"/>
    </location>
    <ligand>
        <name>Zn(2+)</name>
        <dbReference type="ChEBI" id="CHEBI:29105"/>
        <note>catalytic</note>
    </ligand>
</feature>
<evidence type="ECO:0000256" key="5">
    <source>
        <dbReference type="ARBA" id="ARBA00022833"/>
    </source>
</evidence>
<keyword evidence="4 9" id="KW-0378">Hydrolase</keyword>
<dbReference type="PANTHER" id="PTHR43126:SF1">
    <property type="entry name" value="D-ALANYL-D-ALANINE DIPEPTIDASE"/>
    <property type="match status" value="1"/>
</dbReference>
<dbReference type="PANTHER" id="PTHR43126">
    <property type="entry name" value="D-ALANYL-D-ALANINE DIPEPTIDASE"/>
    <property type="match status" value="1"/>
</dbReference>
<dbReference type="GO" id="GO:0008237">
    <property type="term" value="F:metallopeptidase activity"/>
    <property type="evidence" value="ECO:0007669"/>
    <property type="project" value="UniProtKB-KW"/>
</dbReference>
<keyword evidence="12" id="KW-1185">Reference proteome</keyword>
<evidence type="ECO:0000313" key="12">
    <source>
        <dbReference type="Proteomes" id="UP000214603"/>
    </source>
</evidence>
<dbReference type="GO" id="GO:0160237">
    <property type="term" value="F:D-Ala-D-Ala dipeptidase activity"/>
    <property type="evidence" value="ECO:0007669"/>
    <property type="project" value="UniProtKB-EC"/>
</dbReference>
<name>A0A225MWG8_9BURK</name>
<dbReference type="InterPro" id="IPR000755">
    <property type="entry name" value="A_A_dipeptidase"/>
</dbReference>
<proteinExistence type="inferred from homology"/>
<dbReference type="InterPro" id="IPR009045">
    <property type="entry name" value="Zn_M74/Hedgehog-like"/>
</dbReference>
<comment type="cofactor">
    <cofactor evidence="9">
        <name>Zn(2+)</name>
        <dbReference type="ChEBI" id="CHEBI:29105"/>
    </cofactor>
    <text evidence="9">Binds 1 zinc ion per subunit.</text>
</comment>
<comment type="function">
    <text evidence="9 10">Catalyzes hydrolysis of the D-alanyl-D-alanine dipeptide.</text>
</comment>
<dbReference type="NCBIfam" id="NF007557">
    <property type="entry name" value="PRK10178.1"/>
    <property type="match status" value="1"/>
</dbReference>
<dbReference type="GO" id="GO:0008270">
    <property type="term" value="F:zinc ion binding"/>
    <property type="evidence" value="ECO:0007669"/>
    <property type="project" value="UniProtKB-UniRule"/>
</dbReference>
<dbReference type="EC" id="3.4.13.22" evidence="9 10"/>